<evidence type="ECO:0000256" key="4">
    <source>
        <dbReference type="ARBA" id="ARBA00022982"/>
    </source>
</evidence>
<dbReference type="InterPro" id="IPR008254">
    <property type="entry name" value="Flavodoxin/NO_synth"/>
</dbReference>
<evidence type="ECO:0000256" key="2">
    <source>
        <dbReference type="ARBA" id="ARBA00022630"/>
    </source>
</evidence>
<organism evidence="6 7">
    <name type="scientific">Photobacterium proteolyticum</name>
    <dbReference type="NCBI Taxonomy" id="1903952"/>
    <lineage>
        <taxon>Bacteria</taxon>
        <taxon>Pseudomonadati</taxon>
        <taxon>Pseudomonadota</taxon>
        <taxon>Gammaproteobacteria</taxon>
        <taxon>Vibrionales</taxon>
        <taxon>Vibrionaceae</taxon>
        <taxon>Photobacterium</taxon>
    </lineage>
</organism>
<keyword evidence="2" id="KW-0285">Flavoprotein</keyword>
<dbReference type="GO" id="GO:0016491">
    <property type="term" value="F:oxidoreductase activity"/>
    <property type="evidence" value="ECO:0007669"/>
    <property type="project" value="TreeGrafter"/>
</dbReference>
<reference evidence="6 7" key="1">
    <citation type="submission" date="2016-09" db="EMBL/GenBank/DDBJ databases">
        <title>Photobacterium proteolyticum sp. nov. a protease producing bacterium isolated from ocean sediments of Laizhou Bay.</title>
        <authorList>
            <person name="Li Y."/>
        </authorList>
    </citation>
    <scope>NUCLEOTIDE SEQUENCE [LARGE SCALE GENOMIC DNA]</scope>
    <source>
        <strain evidence="6 7">13-12</strain>
    </source>
</reference>
<evidence type="ECO:0000313" key="6">
    <source>
        <dbReference type="EMBL" id="OLQ79493.1"/>
    </source>
</evidence>
<comment type="cofactor">
    <cofactor evidence="1">
        <name>FMN</name>
        <dbReference type="ChEBI" id="CHEBI:58210"/>
    </cofactor>
</comment>
<dbReference type="OrthoDB" id="359268at2"/>
<name>A0A1Q9GW98_9GAMM</name>
<dbReference type="AlphaFoldDB" id="A0A1Q9GW98"/>
<dbReference type="GO" id="GO:0010181">
    <property type="term" value="F:FMN binding"/>
    <property type="evidence" value="ECO:0007669"/>
    <property type="project" value="InterPro"/>
</dbReference>
<dbReference type="InterPro" id="IPR001094">
    <property type="entry name" value="Flavdoxin-like"/>
</dbReference>
<comment type="caution">
    <text evidence="6">The sequence shown here is derived from an EMBL/GenBank/DDBJ whole genome shotgun (WGS) entry which is preliminary data.</text>
</comment>
<evidence type="ECO:0000259" key="5">
    <source>
        <dbReference type="PROSITE" id="PS50902"/>
    </source>
</evidence>
<feature type="domain" description="Flavodoxin-like" evidence="5">
    <location>
        <begin position="4"/>
        <end position="147"/>
    </location>
</feature>
<dbReference type="Proteomes" id="UP000186905">
    <property type="component" value="Unassembled WGS sequence"/>
</dbReference>
<dbReference type="Pfam" id="PF00258">
    <property type="entry name" value="Flavodoxin_1"/>
    <property type="match status" value="1"/>
</dbReference>
<proteinExistence type="predicted"/>
<keyword evidence="4" id="KW-0813">Transport</keyword>
<dbReference type="EMBL" id="MJIL01000050">
    <property type="protein sequence ID" value="OLQ79493.1"/>
    <property type="molecule type" value="Genomic_DNA"/>
</dbReference>
<sequence>MAKVGVFVGSVYGGAEDVAQEVVGQLIAKGHAAQLFLDPQFEDFLEYQNDVALVITSTTGQGEIPDNLLPLYLALNEQFPLLSGLAYGVISMGDSSYGEERYCGAGRQFDELLAQLQAKSVNERLDIDACVNFDALEVAIPWLTQFVQRITE</sequence>
<dbReference type="STRING" id="1903952.BIT28_17485"/>
<dbReference type="PANTHER" id="PTHR19384">
    <property type="entry name" value="NITRIC OXIDE SYNTHASE-RELATED"/>
    <property type="match status" value="1"/>
</dbReference>
<dbReference type="Gene3D" id="3.40.50.360">
    <property type="match status" value="1"/>
</dbReference>
<dbReference type="GO" id="GO:0050660">
    <property type="term" value="F:flavin adenine dinucleotide binding"/>
    <property type="evidence" value="ECO:0007669"/>
    <property type="project" value="TreeGrafter"/>
</dbReference>
<dbReference type="PRINTS" id="PR00369">
    <property type="entry name" value="FLAVODOXIN"/>
</dbReference>
<dbReference type="InterPro" id="IPR029039">
    <property type="entry name" value="Flavoprotein-like_sf"/>
</dbReference>
<dbReference type="PANTHER" id="PTHR19384:SF128">
    <property type="entry name" value="NADPH OXIDOREDUCTASE A"/>
    <property type="match status" value="1"/>
</dbReference>
<keyword evidence="7" id="KW-1185">Reference proteome</keyword>
<gene>
    <name evidence="6" type="ORF">BIT28_17485</name>
</gene>
<keyword evidence="3" id="KW-0288">FMN</keyword>
<dbReference type="NCBIfam" id="NF005989">
    <property type="entry name" value="PRK08105.1"/>
    <property type="match status" value="1"/>
</dbReference>
<evidence type="ECO:0000313" key="7">
    <source>
        <dbReference type="Proteomes" id="UP000186905"/>
    </source>
</evidence>
<dbReference type="PROSITE" id="PS50902">
    <property type="entry name" value="FLAVODOXIN_LIKE"/>
    <property type="match status" value="1"/>
</dbReference>
<protein>
    <submittedName>
        <fullName evidence="6">Flavodoxin</fullName>
    </submittedName>
</protein>
<dbReference type="SUPFAM" id="SSF52218">
    <property type="entry name" value="Flavoproteins"/>
    <property type="match status" value="1"/>
</dbReference>
<keyword evidence="4" id="KW-0249">Electron transport</keyword>
<accession>A0A1Q9GW98</accession>
<evidence type="ECO:0000256" key="1">
    <source>
        <dbReference type="ARBA" id="ARBA00001917"/>
    </source>
</evidence>
<dbReference type="GO" id="GO:0005829">
    <property type="term" value="C:cytosol"/>
    <property type="evidence" value="ECO:0007669"/>
    <property type="project" value="TreeGrafter"/>
</dbReference>
<evidence type="ECO:0000256" key="3">
    <source>
        <dbReference type="ARBA" id="ARBA00022643"/>
    </source>
</evidence>